<dbReference type="SUPFAM" id="SSF53822">
    <property type="entry name" value="Periplasmic binding protein-like I"/>
    <property type="match status" value="1"/>
</dbReference>
<gene>
    <name evidence="3" type="ORF">METZ01_LOCUS452990</name>
</gene>
<name>A0A382ZWV6_9ZZZZ</name>
<dbReference type="InterPro" id="IPR051010">
    <property type="entry name" value="BCAA_transport"/>
</dbReference>
<keyword evidence="1" id="KW-0732">Signal</keyword>
<protein>
    <recommendedName>
        <fullName evidence="2">Leucine-binding protein domain-containing protein</fullName>
    </recommendedName>
</protein>
<evidence type="ECO:0000313" key="3">
    <source>
        <dbReference type="EMBL" id="SVE00136.1"/>
    </source>
</evidence>
<sequence length="255" mass="26161">YTEGLASVFAEVFAELGGTVTSFEAVNKGDTDMRPVLTTIAAGGPEVLYFPIFEPEGNFVGAQSQEVPGLESVTLMGADGLLVKSFGPNTGPAAVGMYLSGPYISEDVSAYASFLETYEANTGGPPPAGFAAHAYDGANILLASIEKAAIVDDDGTLHIGRQALRDAVGSTYRYGGLTGILSCDEYGDCATGEALAVFQLSADNVASEDNWPPEVVYTPTGGSEIAGRCAPTDISEVDEVVIGGTAPLSKPGSVV</sequence>
<dbReference type="InterPro" id="IPR028081">
    <property type="entry name" value="Leu-bd"/>
</dbReference>
<feature type="non-terminal residue" evidence="3">
    <location>
        <position position="255"/>
    </location>
</feature>
<reference evidence="3" key="1">
    <citation type="submission" date="2018-05" db="EMBL/GenBank/DDBJ databases">
        <authorList>
            <person name="Lanie J.A."/>
            <person name="Ng W.-L."/>
            <person name="Kazmierczak K.M."/>
            <person name="Andrzejewski T.M."/>
            <person name="Davidsen T.M."/>
            <person name="Wayne K.J."/>
            <person name="Tettelin H."/>
            <person name="Glass J.I."/>
            <person name="Rusch D."/>
            <person name="Podicherti R."/>
            <person name="Tsui H.-C.T."/>
            <person name="Winkler M.E."/>
        </authorList>
    </citation>
    <scope>NUCLEOTIDE SEQUENCE</scope>
</reference>
<dbReference type="PANTHER" id="PTHR30483:SF6">
    <property type="entry name" value="PERIPLASMIC BINDING PROTEIN OF ABC TRANSPORTER FOR NATURAL AMINO ACIDS"/>
    <property type="match status" value="1"/>
</dbReference>
<evidence type="ECO:0000256" key="1">
    <source>
        <dbReference type="ARBA" id="ARBA00022729"/>
    </source>
</evidence>
<dbReference type="Pfam" id="PF13458">
    <property type="entry name" value="Peripla_BP_6"/>
    <property type="match status" value="1"/>
</dbReference>
<proteinExistence type="predicted"/>
<dbReference type="Gene3D" id="3.40.50.2300">
    <property type="match status" value="2"/>
</dbReference>
<dbReference type="PANTHER" id="PTHR30483">
    <property type="entry name" value="LEUCINE-SPECIFIC-BINDING PROTEIN"/>
    <property type="match status" value="1"/>
</dbReference>
<organism evidence="3">
    <name type="scientific">marine metagenome</name>
    <dbReference type="NCBI Taxonomy" id="408172"/>
    <lineage>
        <taxon>unclassified sequences</taxon>
        <taxon>metagenomes</taxon>
        <taxon>ecological metagenomes</taxon>
    </lineage>
</organism>
<feature type="non-terminal residue" evidence="3">
    <location>
        <position position="1"/>
    </location>
</feature>
<accession>A0A382ZWV6</accession>
<dbReference type="InterPro" id="IPR028082">
    <property type="entry name" value="Peripla_BP_I"/>
</dbReference>
<feature type="domain" description="Leucine-binding protein" evidence="2">
    <location>
        <begin position="6"/>
        <end position="155"/>
    </location>
</feature>
<evidence type="ECO:0000259" key="2">
    <source>
        <dbReference type="Pfam" id="PF13458"/>
    </source>
</evidence>
<dbReference type="AlphaFoldDB" id="A0A382ZWV6"/>
<dbReference type="CDD" id="cd06342">
    <property type="entry name" value="PBP1_ABC_LIVBP-like"/>
    <property type="match status" value="1"/>
</dbReference>
<dbReference type="EMBL" id="UINC01187420">
    <property type="protein sequence ID" value="SVE00136.1"/>
    <property type="molecule type" value="Genomic_DNA"/>
</dbReference>